<dbReference type="EMBL" id="JWZX01002972">
    <property type="protein sequence ID" value="KOO25460.1"/>
    <property type="molecule type" value="Genomic_DNA"/>
</dbReference>
<feature type="chain" id="PRO_5005601722" description="EF-hand domain-containing protein" evidence="2">
    <location>
        <begin position="22"/>
        <end position="433"/>
    </location>
</feature>
<dbReference type="InterPro" id="IPR018247">
    <property type="entry name" value="EF_Hand_1_Ca_BS"/>
</dbReference>
<organism evidence="3 4">
    <name type="scientific">Chrysochromulina tobinii</name>
    <dbReference type="NCBI Taxonomy" id="1460289"/>
    <lineage>
        <taxon>Eukaryota</taxon>
        <taxon>Haptista</taxon>
        <taxon>Haptophyta</taxon>
        <taxon>Prymnesiophyceae</taxon>
        <taxon>Prymnesiales</taxon>
        <taxon>Chrysochromulinaceae</taxon>
        <taxon>Chrysochromulina</taxon>
    </lineage>
</organism>
<keyword evidence="1" id="KW-0472">Membrane</keyword>
<feature type="transmembrane region" description="Helical" evidence="1">
    <location>
        <begin position="287"/>
        <end position="308"/>
    </location>
</feature>
<feature type="signal peptide" evidence="2">
    <location>
        <begin position="1"/>
        <end position="21"/>
    </location>
</feature>
<reference evidence="4" key="1">
    <citation type="journal article" date="2015" name="PLoS Genet.">
        <title>Genome Sequence and Transcriptome Analyses of Chrysochromulina tobin: Metabolic Tools for Enhanced Algal Fitness in the Prominent Order Prymnesiales (Haptophyceae).</title>
        <authorList>
            <person name="Hovde B.T."/>
            <person name="Deodato C.R."/>
            <person name="Hunsperger H.M."/>
            <person name="Ryken S.A."/>
            <person name="Yost W."/>
            <person name="Jha R.K."/>
            <person name="Patterson J."/>
            <person name="Monnat R.J. Jr."/>
            <person name="Barlow S.B."/>
            <person name="Starkenburg S.R."/>
            <person name="Cattolico R.A."/>
        </authorList>
    </citation>
    <scope>NUCLEOTIDE SEQUENCE</scope>
    <source>
        <strain evidence="4">CCMP291</strain>
    </source>
</reference>
<evidence type="ECO:0000313" key="3">
    <source>
        <dbReference type="EMBL" id="KOO25460.1"/>
    </source>
</evidence>
<dbReference type="PROSITE" id="PS00018">
    <property type="entry name" value="EF_HAND_1"/>
    <property type="match status" value="1"/>
</dbReference>
<name>A0A0M0JGA5_9EUKA</name>
<evidence type="ECO:0000313" key="4">
    <source>
        <dbReference type="Proteomes" id="UP000037460"/>
    </source>
</evidence>
<comment type="caution">
    <text evidence="3">The sequence shown here is derived from an EMBL/GenBank/DDBJ whole genome shotgun (WGS) entry which is preliminary data.</text>
</comment>
<keyword evidence="2" id="KW-0732">Signal</keyword>
<dbReference type="AlphaFoldDB" id="A0A0M0JGA5"/>
<keyword evidence="1" id="KW-1133">Transmembrane helix</keyword>
<gene>
    <name evidence="3" type="ORF">Ctob_002142</name>
</gene>
<dbReference type="Proteomes" id="UP000037460">
    <property type="component" value="Unassembled WGS sequence"/>
</dbReference>
<evidence type="ECO:0008006" key="5">
    <source>
        <dbReference type="Google" id="ProtNLM"/>
    </source>
</evidence>
<feature type="non-terminal residue" evidence="3">
    <location>
        <position position="433"/>
    </location>
</feature>
<accession>A0A0M0JGA5</accession>
<protein>
    <recommendedName>
        <fullName evidence="5">EF-hand domain-containing protein</fullName>
    </recommendedName>
</protein>
<keyword evidence="1" id="KW-0812">Transmembrane</keyword>
<keyword evidence="4" id="KW-1185">Reference proteome</keyword>
<feature type="transmembrane region" description="Helical" evidence="1">
    <location>
        <begin position="328"/>
        <end position="346"/>
    </location>
</feature>
<evidence type="ECO:0000256" key="2">
    <source>
        <dbReference type="SAM" id="SignalP"/>
    </source>
</evidence>
<sequence>MRCHFLVVLLARASAWSAGYADPVHVIGQSHNLVRWTFGDQRTGTTLGDRTSGLQGAITYAFDPGLCDALLPLFPEEYEFRTGWFGLWEQSLPSFVDCDRIKHSIRKAFHAWEAANANVRFFDVTDMPPPYAAPGGGQFGVPRTKTGASTCYDNATISCISCEYAEIIITGFFSETPGPDGLRPVDRMDKTGAARTPLVLFPENNPPLVAKMDYSPGAWLYGDVRTGEWVGGFAPTGPAEGRQIHSATLQLDVNEERCWWYEDDFCSMLFRQQSEQEGDVYTTFTSWTYTIFTIGIAVLSVLCLYRLYKIFQMLALAWDVDGDGVVEVWEVALALKFIFLGFIYKVRAIVQRLRRKPVLEEPAWYATHPLEWRPAFFGVFLSFADLELQVLFFVVSCIFVPPQLLSMMVEPCRGCTDFHSVVLRQIGYLLGLQ</sequence>
<proteinExistence type="predicted"/>
<evidence type="ECO:0000256" key="1">
    <source>
        <dbReference type="SAM" id="Phobius"/>
    </source>
</evidence>